<keyword evidence="12" id="KW-0325">Glycoprotein</keyword>
<dbReference type="GO" id="GO:0005737">
    <property type="term" value="C:cytoplasm"/>
    <property type="evidence" value="ECO:0007669"/>
    <property type="project" value="TreeGrafter"/>
</dbReference>
<feature type="domain" description="Peptidase M1 membrane alanine aminopeptidase" evidence="15">
    <location>
        <begin position="4"/>
        <end position="111"/>
    </location>
</feature>
<dbReference type="GO" id="GO:0008270">
    <property type="term" value="F:zinc ion binding"/>
    <property type="evidence" value="ECO:0007669"/>
    <property type="project" value="InterPro"/>
</dbReference>
<feature type="domain" description="ERAP1-like C-terminal" evidence="16">
    <location>
        <begin position="214"/>
        <end position="310"/>
    </location>
</feature>
<keyword evidence="4" id="KW-1003">Cell membrane</keyword>
<comment type="similarity">
    <text evidence="3">Belongs to the peptidase M1 family.</text>
</comment>
<evidence type="ECO:0000256" key="4">
    <source>
        <dbReference type="ARBA" id="ARBA00022475"/>
    </source>
</evidence>
<evidence type="ECO:0000256" key="10">
    <source>
        <dbReference type="ARBA" id="ARBA00023049"/>
    </source>
</evidence>
<dbReference type="Gene3D" id="1.25.50.20">
    <property type="match status" value="2"/>
</dbReference>
<proteinExistence type="inferred from homology"/>
<evidence type="ECO:0000256" key="1">
    <source>
        <dbReference type="ARBA" id="ARBA00001947"/>
    </source>
</evidence>
<organism evidence="17">
    <name type="scientific">Timema tahoe</name>
    <dbReference type="NCBI Taxonomy" id="61484"/>
    <lineage>
        <taxon>Eukaryota</taxon>
        <taxon>Metazoa</taxon>
        <taxon>Ecdysozoa</taxon>
        <taxon>Arthropoda</taxon>
        <taxon>Hexapoda</taxon>
        <taxon>Insecta</taxon>
        <taxon>Pterygota</taxon>
        <taxon>Neoptera</taxon>
        <taxon>Polyneoptera</taxon>
        <taxon>Phasmatodea</taxon>
        <taxon>Timematodea</taxon>
        <taxon>Timematoidea</taxon>
        <taxon>Timematidae</taxon>
        <taxon>Timema</taxon>
    </lineage>
</organism>
<name>A0A7R9FJ42_9NEOP</name>
<keyword evidence="7" id="KW-0479">Metal-binding</keyword>
<dbReference type="FunFam" id="2.60.40.1910:FF:000008">
    <property type="entry name" value="Aminopeptidase"/>
    <property type="match status" value="1"/>
</dbReference>
<dbReference type="GO" id="GO:0005615">
    <property type="term" value="C:extracellular space"/>
    <property type="evidence" value="ECO:0007669"/>
    <property type="project" value="TreeGrafter"/>
</dbReference>
<evidence type="ECO:0000259" key="16">
    <source>
        <dbReference type="Pfam" id="PF11838"/>
    </source>
</evidence>
<evidence type="ECO:0000256" key="9">
    <source>
        <dbReference type="ARBA" id="ARBA00022801"/>
    </source>
</evidence>
<dbReference type="Pfam" id="PF11838">
    <property type="entry name" value="ERAP1_C"/>
    <property type="match status" value="2"/>
</dbReference>
<dbReference type="InterPro" id="IPR027268">
    <property type="entry name" value="Peptidase_M4/M1_CTD_sf"/>
</dbReference>
<evidence type="ECO:0000259" key="15">
    <source>
        <dbReference type="Pfam" id="PF01433"/>
    </source>
</evidence>
<evidence type="ECO:0000256" key="14">
    <source>
        <dbReference type="SAM" id="MobiDB-lite"/>
    </source>
</evidence>
<feature type="region of interest" description="Disordered" evidence="14">
    <location>
        <begin position="436"/>
        <end position="456"/>
    </location>
</feature>
<dbReference type="InterPro" id="IPR050344">
    <property type="entry name" value="Peptidase_M1_aminopeptidases"/>
</dbReference>
<dbReference type="Pfam" id="PF01433">
    <property type="entry name" value="Peptidase_M1"/>
    <property type="match status" value="1"/>
</dbReference>
<evidence type="ECO:0000256" key="2">
    <source>
        <dbReference type="ARBA" id="ARBA00004609"/>
    </source>
</evidence>
<dbReference type="InterPro" id="IPR024571">
    <property type="entry name" value="ERAP1-like_C_dom"/>
</dbReference>
<keyword evidence="13" id="KW-0449">Lipoprotein</keyword>
<reference evidence="17" key="1">
    <citation type="submission" date="2020-11" db="EMBL/GenBank/DDBJ databases">
        <authorList>
            <person name="Tran Van P."/>
        </authorList>
    </citation>
    <scope>NUCLEOTIDE SEQUENCE</scope>
</reference>
<feature type="domain" description="ERAP1-like C-terminal" evidence="16">
    <location>
        <begin position="565"/>
        <end position="701"/>
    </location>
</feature>
<evidence type="ECO:0000256" key="11">
    <source>
        <dbReference type="ARBA" id="ARBA00023136"/>
    </source>
</evidence>
<dbReference type="PANTHER" id="PTHR11533">
    <property type="entry name" value="PROTEASE M1 ZINC METALLOPROTEASE"/>
    <property type="match status" value="1"/>
</dbReference>
<comment type="cofactor">
    <cofactor evidence="1">
        <name>Zn(2+)</name>
        <dbReference type="ChEBI" id="CHEBI:29105"/>
    </cofactor>
</comment>
<accession>A0A7R9FJ42</accession>
<evidence type="ECO:0000256" key="12">
    <source>
        <dbReference type="ARBA" id="ARBA00023180"/>
    </source>
</evidence>
<dbReference type="PANTHER" id="PTHR11533:SF253">
    <property type="entry name" value="AMINOPEPTIDASE-RELATED"/>
    <property type="match status" value="1"/>
</dbReference>
<keyword evidence="9" id="KW-0378">Hydrolase</keyword>
<comment type="subcellular location">
    <subcellularLocation>
        <location evidence="2">Cell membrane</location>
        <topology evidence="2">Lipid-anchor</topology>
        <topology evidence="2">GPI-anchor</topology>
    </subcellularLocation>
</comment>
<keyword evidence="8" id="KW-0732">Signal</keyword>
<dbReference type="Gene3D" id="1.10.390.10">
    <property type="entry name" value="Neutral Protease Domain 2"/>
    <property type="match status" value="1"/>
</dbReference>
<keyword evidence="5" id="KW-0336">GPI-anchor</keyword>
<dbReference type="AlphaFoldDB" id="A0A7R9FJ42"/>
<dbReference type="GO" id="GO:0005886">
    <property type="term" value="C:plasma membrane"/>
    <property type="evidence" value="ECO:0007669"/>
    <property type="project" value="UniProtKB-SubCell"/>
</dbReference>
<dbReference type="Gene3D" id="2.60.40.1910">
    <property type="match status" value="1"/>
</dbReference>
<dbReference type="GO" id="GO:0043171">
    <property type="term" value="P:peptide catabolic process"/>
    <property type="evidence" value="ECO:0007669"/>
    <property type="project" value="TreeGrafter"/>
</dbReference>
<evidence type="ECO:0000256" key="8">
    <source>
        <dbReference type="ARBA" id="ARBA00022729"/>
    </source>
</evidence>
<dbReference type="GO" id="GO:0098552">
    <property type="term" value="C:side of membrane"/>
    <property type="evidence" value="ECO:0007669"/>
    <property type="project" value="UniProtKB-KW"/>
</dbReference>
<evidence type="ECO:0000256" key="6">
    <source>
        <dbReference type="ARBA" id="ARBA00022670"/>
    </source>
</evidence>
<evidence type="ECO:0000313" key="17">
    <source>
        <dbReference type="EMBL" id="CAD7454445.1"/>
    </source>
</evidence>
<keyword evidence="10" id="KW-0482">Metalloprotease</keyword>
<protein>
    <submittedName>
        <fullName evidence="17">Uncharacterized protein</fullName>
    </submittedName>
</protein>
<gene>
    <name evidence="17" type="ORF">TTEB3V08_LOCUS2549</name>
</gene>
<evidence type="ECO:0000256" key="7">
    <source>
        <dbReference type="ARBA" id="ARBA00022723"/>
    </source>
</evidence>
<keyword evidence="11" id="KW-0472">Membrane</keyword>
<dbReference type="EMBL" id="OE000606">
    <property type="protein sequence ID" value="CAD7454445.1"/>
    <property type="molecule type" value="Genomic_DNA"/>
</dbReference>
<evidence type="ECO:0000256" key="3">
    <source>
        <dbReference type="ARBA" id="ARBA00010136"/>
    </source>
</evidence>
<dbReference type="GO" id="GO:0042277">
    <property type="term" value="F:peptide binding"/>
    <property type="evidence" value="ECO:0007669"/>
    <property type="project" value="TreeGrafter"/>
</dbReference>
<dbReference type="SUPFAM" id="SSF55486">
    <property type="entry name" value="Metalloproteases ('zincins'), catalytic domain"/>
    <property type="match status" value="1"/>
</dbReference>
<dbReference type="InterPro" id="IPR014782">
    <property type="entry name" value="Peptidase_M1_dom"/>
</dbReference>
<sequence>MDQMFIKDTVQKALALDALESSHPISVPVDNTNQIRQIFDEISYSKGACIVRMMSLFLGETTFKVGITNYLQAHKWGNAHQQNLWVSLTQRAHEDHTLPTHVSVREIMETWTLQTGYPVVRVVRGFIPGTAVVTQVSSADRLLRGHSEKVLVCLQERFYLLKEDGAGRRSKSKWWVPLTYTSQESPNFNSTIPVLWMENEESVVIDGLPDEKHWLLLNNQLAGFYRVNYDMFNWRLITQNIGTFPTVTRAQLFDDSLNLARAGLLDYSVPMNLAKTLGDEHEYLPWASALQGFGYLFLMLSSSRLYKDFKVGLYSDTIQGLQGGPLFRYNTGTSRWASVQIQYRDFKVGLCSDAIQGPQGWASVQMQYRDLKGFVLSLLERPFETLGFEEKTSDSQIDIVHRIQILENACNLDHPECVSSAVAKYRWWMNRPSNNPAVPKKLRPPHPEGWDDPDQSGYLGRRELTPPHFQSLTGWTNTGGSCLPPIQGGDRSCLLPLTEATLRPWVWEWGYAHCAWESNSPLLVNMSGDAHVLAHVLLTVRVSTGGLNQLTAQMAKPRTSPRCQRHHSSVIKLTASQSPTHFWAASRQARDVVFRPSPVISANQKQVVYCTAIKHGGLREWEFAWRQYSSTNVGSEQETLLAALGCSRNLWILNRYLKMMMDESSGIRKQDGALVFTSVANTEKGNQIAFYFLRNNWKELLR</sequence>
<keyword evidence="6" id="KW-0645">Protease</keyword>
<dbReference type="GO" id="GO:0070006">
    <property type="term" value="F:metalloaminopeptidase activity"/>
    <property type="evidence" value="ECO:0007669"/>
    <property type="project" value="TreeGrafter"/>
</dbReference>
<dbReference type="GO" id="GO:0006508">
    <property type="term" value="P:proteolysis"/>
    <property type="evidence" value="ECO:0007669"/>
    <property type="project" value="UniProtKB-KW"/>
</dbReference>
<evidence type="ECO:0000256" key="13">
    <source>
        <dbReference type="ARBA" id="ARBA00023288"/>
    </source>
</evidence>
<evidence type="ECO:0000256" key="5">
    <source>
        <dbReference type="ARBA" id="ARBA00022622"/>
    </source>
</evidence>